<gene>
    <name evidence="1" type="ORF">HK413_06110</name>
</gene>
<accession>A0ABX1W0R9</accession>
<keyword evidence="2" id="KW-1185">Reference proteome</keyword>
<reference evidence="1 2" key="1">
    <citation type="submission" date="2020-05" db="EMBL/GenBank/DDBJ databases">
        <authorList>
            <person name="Khan S.A."/>
            <person name="Jeon C.O."/>
            <person name="Chun B.H."/>
        </authorList>
    </citation>
    <scope>NUCLEOTIDE SEQUENCE [LARGE SCALE GENOMIC DNA]</scope>
    <source>
        <strain evidence="1 2">S1162</strain>
    </source>
</reference>
<sequence>MSIIAGVTKITTTDENGRFKFDGIFMTDSIKWSLAAHNAKGSDKVKIILDTIPKIGLGKNRNLADISTDINATLKTYIDNGKKLDDIYEQTGQLDKVQRLKEVRIKARRLKAPSNITPQGMLRIPEQSADKIITFDENEAANCATLSMCLQARIPAVSVEPRGQFGYMALIDLRTKASMLLILDGRLIRNADEVDEILMGSIQPEDVAKILLVRTNRAIVSSLGVAKTQASC</sequence>
<name>A0ABX1W0R9_9SPHI</name>
<dbReference type="Proteomes" id="UP000566071">
    <property type="component" value="Unassembled WGS sequence"/>
</dbReference>
<proteinExistence type="predicted"/>
<protein>
    <submittedName>
        <fullName evidence="1">Uncharacterized protein</fullName>
    </submittedName>
</protein>
<dbReference type="EMBL" id="JABFCR010000021">
    <property type="protein sequence ID" value="NNU33822.1"/>
    <property type="molecule type" value="Genomic_DNA"/>
</dbReference>
<evidence type="ECO:0000313" key="2">
    <source>
        <dbReference type="Proteomes" id="UP000566071"/>
    </source>
</evidence>
<organism evidence="1 2">
    <name type="scientific">Mucilaginibacter humi</name>
    <dbReference type="NCBI Taxonomy" id="2732510"/>
    <lineage>
        <taxon>Bacteria</taxon>
        <taxon>Pseudomonadati</taxon>
        <taxon>Bacteroidota</taxon>
        <taxon>Sphingobacteriia</taxon>
        <taxon>Sphingobacteriales</taxon>
        <taxon>Sphingobacteriaceae</taxon>
        <taxon>Mucilaginibacter</taxon>
    </lineage>
</organism>
<evidence type="ECO:0000313" key="1">
    <source>
        <dbReference type="EMBL" id="NNU33822.1"/>
    </source>
</evidence>
<comment type="caution">
    <text evidence="1">The sequence shown here is derived from an EMBL/GenBank/DDBJ whole genome shotgun (WGS) entry which is preliminary data.</text>
</comment>
<dbReference type="RefSeq" id="WP_175269506.1">
    <property type="nucleotide sequence ID" value="NZ_JABFCR010000021.1"/>
</dbReference>